<evidence type="ECO:0000259" key="1">
    <source>
        <dbReference type="Pfam" id="PF09359"/>
    </source>
</evidence>
<dbReference type="SUPFAM" id="SSF55154">
    <property type="entry name" value="CYTH-like phosphatases"/>
    <property type="match status" value="1"/>
</dbReference>
<dbReference type="EMBL" id="VGIY01000007">
    <property type="protein sequence ID" value="MBM3316338.1"/>
    <property type="molecule type" value="Genomic_DNA"/>
</dbReference>
<dbReference type="InterPro" id="IPR033469">
    <property type="entry name" value="CYTH-like_dom_sf"/>
</dbReference>
<evidence type="ECO:0000313" key="3">
    <source>
        <dbReference type="Proteomes" id="UP000748308"/>
    </source>
</evidence>
<dbReference type="Gene3D" id="3.20.100.30">
    <property type="entry name" value="VTC, catalytic tunnel domain"/>
    <property type="match status" value="1"/>
</dbReference>
<dbReference type="Proteomes" id="UP000748308">
    <property type="component" value="Unassembled WGS sequence"/>
</dbReference>
<accession>A0A938BMN8</accession>
<evidence type="ECO:0000313" key="2">
    <source>
        <dbReference type="EMBL" id="MBM3316338.1"/>
    </source>
</evidence>
<dbReference type="Pfam" id="PF09359">
    <property type="entry name" value="VTC"/>
    <property type="match status" value="1"/>
</dbReference>
<comment type="caution">
    <text evidence="2">The sequence shown here is derived from an EMBL/GenBank/DDBJ whole genome shotgun (WGS) entry which is preliminary data.</text>
</comment>
<feature type="domain" description="VTC" evidence="1">
    <location>
        <begin position="7"/>
        <end position="238"/>
    </location>
</feature>
<dbReference type="InterPro" id="IPR018966">
    <property type="entry name" value="VTC_domain"/>
</dbReference>
<organism evidence="2 3">
    <name type="scientific">Eiseniibacteriota bacterium</name>
    <dbReference type="NCBI Taxonomy" id="2212470"/>
    <lineage>
        <taxon>Bacteria</taxon>
        <taxon>Candidatus Eiseniibacteriota</taxon>
    </lineage>
</organism>
<proteinExistence type="predicted"/>
<dbReference type="CDD" id="cd07750">
    <property type="entry name" value="PolyPPase_VTC_like"/>
    <property type="match status" value="1"/>
</dbReference>
<dbReference type="InterPro" id="IPR042267">
    <property type="entry name" value="VTC_sf"/>
</dbReference>
<protein>
    <submittedName>
        <fullName evidence="2">Polyphosphate polymerase domain-containing protein</fullName>
    </submittedName>
</protein>
<dbReference type="GO" id="GO:0006799">
    <property type="term" value="P:polyphosphate biosynthetic process"/>
    <property type="evidence" value="ECO:0007669"/>
    <property type="project" value="UniProtKB-ARBA"/>
</dbReference>
<name>A0A938BMN8_UNCEI</name>
<sequence>MAETRFKRYELKYPIRPDEIERVRAMIAPYARPDDYASWRPGYTYTVRSIYYDTPGLRFYWEKDAGLRVRKKLRLRTYNEDGPDSVVSFEIKRKNGTIIFKERVILPLGVGQAYLHEGRRAMDGLRPSPGARATLERFAQLTELLRLRPVVLISYDREAYIGRINGRERLTIDKDIRSLARPRADEWHAERGFRHLTDHIQVLELKFDGSMPPWMRPVTGYLDRTHRPISKYCKGIDLWGQGSF</sequence>
<gene>
    <name evidence="2" type="ORF">FJY75_00655</name>
</gene>
<dbReference type="AlphaFoldDB" id="A0A938BMN8"/>
<reference evidence="2" key="1">
    <citation type="submission" date="2019-03" db="EMBL/GenBank/DDBJ databases">
        <title>Lake Tanganyika Metagenome-Assembled Genomes (MAGs).</title>
        <authorList>
            <person name="Tran P."/>
        </authorList>
    </citation>
    <scope>NUCLEOTIDE SEQUENCE</scope>
    <source>
        <strain evidence="2">M_DeepCast_400m_m2_100</strain>
    </source>
</reference>